<dbReference type="SMART" id="SM00318">
    <property type="entry name" value="SNc"/>
    <property type="match status" value="1"/>
</dbReference>
<dbReference type="InterPro" id="IPR016071">
    <property type="entry name" value="Staphylococal_nuclease_OB-fold"/>
</dbReference>
<sequence length="132" mass="15343">MKNIRVLRVVDGDTIICKMRDGEKERIRLIGVDTPETVHPKKKKEYYGQAASDYTKQVLENASIILEFENELRDGYGRLLAHVWVGGNNFQKMLLEGGYARAVFYHPNVKYQSEYKQYETSARNRGIGLWKQ</sequence>
<keyword evidence="3" id="KW-0378">Hydrolase</keyword>
<keyword evidence="1" id="KW-0540">Nuclease</keyword>
<keyword evidence="6" id="KW-1185">Reference proteome</keyword>
<protein>
    <submittedName>
        <fullName evidence="5">Thermonuclease</fullName>
    </submittedName>
</protein>
<dbReference type="PANTHER" id="PTHR12302:SF3">
    <property type="entry name" value="SERINE_THREONINE-PROTEIN KINASE 31"/>
    <property type="match status" value="1"/>
</dbReference>
<organism evidence="6">
    <name type="scientific">Naegleria gruberi</name>
    <name type="common">Amoeba</name>
    <dbReference type="NCBI Taxonomy" id="5762"/>
    <lineage>
        <taxon>Eukaryota</taxon>
        <taxon>Discoba</taxon>
        <taxon>Heterolobosea</taxon>
        <taxon>Tetramitia</taxon>
        <taxon>Eutetramitia</taxon>
        <taxon>Vahlkampfiidae</taxon>
        <taxon>Naegleria</taxon>
    </lineage>
</organism>
<gene>
    <name evidence="5" type="ORF">NAEGRDRAFT_78576</name>
</gene>
<dbReference type="VEuPathDB" id="AmoebaDB:NAEGRDRAFT_78576"/>
<dbReference type="EMBL" id="GG738852">
    <property type="protein sequence ID" value="EFC48124.1"/>
    <property type="molecule type" value="Genomic_DNA"/>
</dbReference>
<dbReference type="AlphaFoldDB" id="D2V4L9"/>
<dbReference type="Gene3D" id="2.40.50.90">
    <property type="match status" value="1"/>
</dbReference>
<dbReference type="KEGG" id="ngr:NAEGRDRAFT_78576"/>
<keyword evidence="2" id="KW-0255">Endonuclease</keyword>
<dbReference type="PROSITE" id="PS50830">
    <property type="entry name" value="TNASE_3"/>
    <property type="match status" value="1"/>
</dbReference>
<name>D2V4L9_NAEGR</name>
<dbReference type="SUPFAM" id="SSF50199">
    <property type="entry name" value="Staphylococcal nuclease"/>
    <property type="match status" value="1"/>
</dbReference>
<evidence type="ECO:0000313" key="5">
    <source>
        <dbReference type="EMBL" id="EFC48124.1"/>
    </source>
</evidence>
<dbReference type="Proteomes" id="UP000006671">
    <property type="component" value="Unassembled WGS sequence"/>
</dbReference>
<reference evidence="5 6" key="1">
    <citation type="journal article" date="2010" name="Cell">
        <title>The genome of Naegleria gruberi illuminates early eukaryotic versatility.</title>
        <authorList>
            <person name="Fritz-Laylin L.K."/>
            <person name="Prochnik S.E."/>
            <person name="Ginger M.L."/>
            <person name="Dacks J.B."/>
            <person name="Carpenter M.L."/>
            <person name="Field M.C."/>
            <person name="Kuo A."/>
            <person name="Paredez A."/>
            <person name="Chapman J."/>
            <person name="Pham J."/>
            <person name="Shu S."/>
            <person name="Neupane R."/>
            <person name="Cipriano M."/>
            <person name="Mancuso J."/>
            <person name="Tu H."/>
            <person name="Salamov A."/>
            <person name="Lindquist E."/>
            <person name="Shapiro H."/>
            <person name="Lucas S."/>
            <person name="Grigoriev I.V."/>
            <person name="Cande W.Z."/>
            <person name="Fulton C."/>
            <person name="Rokhsar D.S."/>
            <person name="Dawson S.C."/>
        </authorList>
    </citation>
    <scope>NUCLEOTIDE SEQUENCE [LARGE SCALE GENOMIC DNA]</scope>
    <source>
        <strain evidence="5 6">NEG-M</strain>
    </source>
</reference>
<dbReference type="PANTHER" id="PTHR12302">
    <property type="entry name" value="EBNA2 BINDING PROTEIN P100"/>
    <property type="match status" value="1"/>
</dbReference>
<feature type="domain" description="TNase-like" evidence="4">
    <location>
        <begin position="1"/>
        <end position="132"/>
    </location>
</feature>
<accession>D2V4L9</accession>
<dbReference type="Pfam" id="PF00565">
    <property type="entry name" value="SNase"/>
    <property type="match status" value="1"/>
</dbReference>
<dbReference type="PROSITE" id="PS01123">
    <property type="entry name" value="TNASE_1"/>
    <property type="match status" value="1"/>
</dbReference>
<dbReference type="GO" id="GO:0016787">
    <property type="term" value="F:hydrolase activity"/>
    <property type="evidence" value="ECO:0007669"/>
    <property type="project" value="UniProtKB-KW"/>
</dbReference>
<dbReference type="InParanoid" id="D2V4L9"/>
<dbReference type="GO" id="GO:0003676">
    <property type="term" value="F:nucleic acid binding"/>
    <property type="evidence" value="ECO:0007669"/>
    <property type="project" value="InterPro"/>
</dbReference>
<evidence type="ECO:0000256" key="3">
    <source>
        <dbReference type="ARBA" id="ARBA00022801"/>
    </source>
</evidence>
<evidence type="ECO:0000256" key="2">
    <source>
        <dbReference type="ARBA" id="ARBA00022759"/>
    </source>
</evidence>
<evidence type="ECO:0000313" key="6">
    <source>
        <dbReference type="Proteomes" id="UP000006671"/>
    </source>
</evidence>
<dbReference type="RefSeq" id="XP_002680868.1">
    <property type="nucleotide sequence ID" value="XM_002680822.1"/>
</dbReference>
<evidence type="ECO:0000256" key="1">
    <source>
        <dbReference type="ARBA" id="ARBA00022722"/>
    </source>
</evidence>
<dbReference type="GO" id="GO:0004519">
    <property type="term" value="F:endonuclease activity"/>
    <property type="evidence" value="ECO:0007669"/>
    <property type="project" value="UniProtKB-KW"/>
</dbReference>
<dbReference type="GeneID" id="8848765"/>
<dbReference type="STRING" id="5762.D2V4L9"/>
<dbReference type="InterPro" id="IPR002071">
    <property type="entry name" value="Thermonucl_AS"/>
</dbReference>
<proteinExistence type="predicted"/>
<evidence type="ECO:0000259" key="4">
    <source>
        <dbReference type="PROSITE" id="PS50830"/>
    </source>
</evidence>
<dbReference type="InterPro" id="IPR035437">
    <property type="entry name" value="SNase_OB-fold_sf"/>
</dbReference>
<dbReference type="OrthoDB" id="430293at2759"/>